<reference evidence="1 2" key="1">
    <citation type="journal article" date="2022" name="Nat. Plants">
        <title>Genomes of leafy and leafless Platanthera orchids illuminate the evolution of mycoheterotrophy.</title>
        <authorList>
            <person name="Li M.H."/>
            <person name="Liu K.W."/>
            <person name="Li Z."/>
            <person name="Lu H.C."/>
            <person name="Ye Q.L."/>
            <person name="Zhang D."/>
            <person name="Wang J.Y."/>
            <person name="Li Y.F."/>
            <person name="Zhong Z.M."/>
            <person name="Liu X."/>
            <person name="Yu X."/>
            <person name="Liu D.K."/>
            <person name="Tu X.D."/>
            <person name="Liu B."/>
            <person name="Hao Y."/>
            <person name="Liao X.Y."/>
            <person name="Jiang Y.T."/>
            <person name="Sun W.H."/>
            <person name="Chen J."/>
            <person name="Chen Y.Q."/>
            <person name="Ai Y."/>
            <person name="Zhai J.W."/>
            <person name="Wu S.S."/>
            <person name="Zhou Z."/>
            <person name="Hsiao Y.Y."/>
            <person name="Wu W.L."/>
            <person name="Chen Y.Y."/>
            <person name="Lin Y.F."/>
            <person name="Hsu J.L."/>
            <person name="Li C.Y."/>
            <person name="Wang Z.W."/>
            <person name="Zhao X."/>
            <person name="Zhong W.Y."/>
            <person name="Ma X.K."/>
            <person name="Ma L."/>
            <person name="Huang J."/>
            <person name="Chen G.Z."/>
            <person name="Huang M.Z."/>
            <person name="Huang L."/>
            <person name="Peng D.H."/>
            <person name="Luo Y.B."/>
            <person name="Zou S.Q."/>
            <person name="Chen S.P."/>
            <person name="Lan S."/>
            <person name="Tsai W.C."/>
            <person name="Van de Peer Y."/>
            <person name="Liu Z.J."/>
        </authorList>
    </citation>
    <scope>NUCLEOTIDE SEQUENCE [LARGE SCALE GENOMIC DNA]</scope>
    <source>
        <strain evidence="1">Lor288</strain>
    </source>
</reference>
<protein>
    <recommendedName>
        <fullName evidence="3">Late embryogenesis abundant protein</fullName>
    </recommendedName>
</protein>
<keyword evidence="2" id="KW-1185">Reference proteome</keyword>
<organism evidence="1 2">
    <name type="scientific">Platanthera guangdongensis</name>
    <dbReference type="NCBI Taxonomy" id="2320717"/>
    <lineage>
        <taxon>Eukaryota</taxon>
        <taxon>Viridiplantae</taxon>
        <taxon>Streptophyta</taxon>
        <taxon>Embryophyta</taxon>
        <taxon>Tracheophyta</taxon>
        <taxon>Spermatophyta</taxon>
        <taxon>Magnoliopsida</taxon>
        <taxon>Liliopsida</taxon>
        <taxon>Asparagales</taxon>
        <taxon>Orchidaceae</taxon>
        <taxon>Orchidoideae</taxon>
        <taxon>Orchideae</taxon>
        <taxon>Orchidinae</taxon>
        <taxon>Platanthera</taxon>
    </lineage>
</organism>
<gene>
    <name evidence="1" type="ORF">KSP40_PGU009780</name>
</gene>
<comment type="caution">
    <text evidence="1">The sequence shown here is derived from an EMBL/GenBank/DDBJ whole genome shotgun (WGS) entry which is preliminary data.</text>
</comment>
<dbReference type="PANTHER" id="PTHR23032">
    <property type="entry name" value="BRO1 DOMAIN-CONTAINING PROTEIN BROX"/>
    <property type="match status" value="1"/>
</dbReference>
<evidence type="ECO:0008006" key="3">
    <source>
        <dbReference type="Google" id="ProtNLM"/>
    </source>
</evidence>
<dbReference type="InterPro" id="IPR038499">
    <property type="entry name" value="BRO1_sf"/>
</dbReference>
<evidence type="ECO:0000313" key="1">
    <source>
        <dbReference type="EMBL" id="KAK8945344.1"/>
    </source>
</evidence>
<dbReference type="Gene3D" id="1.25.40.280">
    <property type="entry name" value="alix/aip1 like domains"/>
    <property type="match status" value="1"/>
</dbReference>
<evidence type="ECO:0000313" key="2">
    <source>
        <dbReference type="Proteomes" id="UP001412067"/>
    </source>
</evidence>
<dbReference type="EMBL" id="JBBWWR010000017">
    <property type="protein sequence ID" value="KAK8945344.1"/>
    <property type="molecule type" value="Genomic_DNA"/>
</dbReference>
<dbReference type="InterPro" id="IPR038898">
    <property type="entry name" value="BROX"/>
</dbReference>
<accession>A0ABR2LM05</accession>
<dbReference type="PANTHER" id="PTHR23032:SF13">
    <property type="entry name" value="BRO1 DOMAIN-CONTAINING PROTEIN BROX"/>
    <property type="match status" value="1"/>
</dbReference>
<sequence>MSSLRASIERETDMEQKCGRSKVNGNCCTEETFFGGGCSSVCRKGRLELDDEASGGGKGPAQKGPLLASAAAYYYHGLILDEGNTEKSHGMAAASLQASEEFLKESKKACESFSTTPPLSRVVETAPSLPDFMIALKPDDYKLPALDPSWIHEENNQIRNT</sequence>
<name>A0ABR2LM05_9ASPA</name>
<proteinExistence type="predicted"/>
<dbReference type="Proteomes" id="UP001412067">
    <property type="component" value="Unassembled WGS sequence"/>
</dbReference>